<protein>
    <recommendedName>
        <fullName evidence="1">HAT C-terminal dimerisation domain-containing protein</fullName>
    </recommendedName>
</protein>
<evidence type="ECO:0000313" key="3">
    <source>
        <dbReference type="Proteomes" id="UP001152795"/>
    </source>
</evidence>
<sequence>MEKFELEYWPVAMVETKDGSTDGIYSKIKDTFSDRYFEPCLHEIYLGLGASATFQEIEQGTNREDVEIFLTNYKNFMIESIVQIQKRFDLDAEYHQIVECLSPHNAAAIMPRSLWRISQKLPYLGDFLDVKKLDVEWRQQAFEENASPDLQWDDYWKMVRDSQTASGEAKYPNLMGILASLPFSNCAVEHVFSQLKLVKTDHRSRLKSTSLISLLRSKMAMKNGHYCAASLKPSKRILELASAMKLNATDEEETKHWMCMTRSCGLQFGDDKKIAKVLEKFDEHCEPRKNVTYERHIFYQSTRNQ</sequence>
<dbReference type="Pfam" id="PF05699">
    <property type="entry name" value="Dimer_Tnp_hAT"/>
    <property type="match status" value="1"/>
</dbReference>
<evidence type="ECO:0000259" key="1">
    <source>
        <dbReference type="Pfam" id="PF05699"/>
    </source>
</evidence>
<reference evidence="2" key="1">
    <citation type="submission" date="2020-04" db="EMBL/GenBank/DDBJ databases">
        <authorList>
            <person name="Alioto T."/>
            <person name="Alioto T."/>
            <person name="Gomez Garrido J."/>
        </authorList>
    </citation>
    <scope>NUCLEOTIDE SEQUENCE</scope>
    <source>
        <strain evidence="2">A484AB</strain>
    </source>
</reference>
<gene>
    <name evidence="2" type="ORF">PACLA_8A020334</name>
</gene>
<dbReference type="InterPro" id="IPR008906">
    <property type="entry name" value="HATC_C_dom"/>
</dbReference>
<accession>A0A7D9DDA8</accession>
<comment type="caution">
    <text evidence="2">The sequence shown here is derived from an EMBL/GenBank/DDBJ whole genome shotgun (WGS) entry which is preliminary data.</text>
</comment>
<proteinExistence type="predicted"/>
<dbReference type="AlphaFoldDB" id="A0A7D9DDA8"/>
<evidence type="ECO:0000313" key="2">
    <source>
        <dbReference type="EMBL" id="CAB3981994.1"/>
    </source>
</evidence>
<organism evidence="2 3">
    <name type="scientific">Paramuricea clavata</name>
    <name type="common">Red gorgonian</name>
    <name type="synonym">Violescent sea-whip</name>
    <dbReference type="NCBI Taxonomy" id="317549"/>
    <lineage>
        <taxon>Eukaryota</taxon>
        <taxon>Metazoa</taxon>
        <taxon>Cnidaria</taxon>
        <taxon>Anthozoa</taxon>
        <taxon>Octocorallia</taxon>
        <taxon>Malacalcyonacea</taxon>
        <taxon>Plexauridae</taxon>
        <taxon>Paramuricea</taxon>
    </lineage>
</organism>
<dbReference type="OrthoDB" id="6159421at2759"/>
<keyword evidence="3" id="KW-1185">Reference proteome</keyword>
<dbReference type="GO" id="GO:0046983">
    <property type="term" value="F:protein dimerization activity"/>
    <property type="evidence" value="ECO:0007669"/>
    <property type="project" value="InterPro"/>
</dbReference>
<name>A0A7D9DDA8_PARCT</name>
<dbReference type="EMBL" id="CACRXK020000451">
    <property type="protein sequence ID" value="CAB3981994.1"/>
    <property type="molecule type" value="Genomic_DNA"/>
</dbReference>
<dbReference type="Proteomes" id="UP001152795">
    <property type="component" value="Unassembled WGS sequence"/>
</dbReference>
<feature type="domain" description="HAT C-terminal dimerisation" evidence="1">
    <location>
        <begin position="168"/>
        <end position="215"/>
    </location>
</feature>